<evidence type="ECO:0000256" key="4">
    <source>
        <dbReference type="SAM" id="MobiDB-lite"/>
    </source>
</evidence>
<dbReference type="PANTHER" id="PTHR42783">
    <property type="entry name" value="GLUTAMATE SYNTHASE [NADPH] SMALL CHAIN"/>
    <property type="match status" value="1"/>
</dbReference>
<dbReference type="STRING" id="714943.Mucpa_7139"/>
<dbReference type="Gene3D" id="3.30.70.20">
    <property type="match status" value="1"/>
</dbReference>
<evidence type="ECO:0000313" key="7">
    <source>
        <dbReference type="Proteomes" id="UP000002774"/>
    </source>
</evidence>
<feature type="compositionally biased region" description="Basic and acidic residues" evidence="4">
    <location>
        <begin position="1"/>
        <end position="19"/>
    </location>
</feature>
<keyword evidence="3" id="KW-0411">Iron-sulfur</keyword>
<sequence>MINKLHDITNPADLHDHSEGTGPVRKQRPVYIDMLPPCNQSCPTGENIQAWLSLAQEAKYEAAWRVIMENNPLPAVCGRVCYHTCEDKCNRAQMDSTVSIHAVERFLGDEALKQGWKVEPAVAATGKRVLIVGAGPSGLAAAYHLTMMGHYAEIHEAGPLPGGMMHFGIPAYRLPRTELELEVERIRQMGVSIIYNHKVEDILKEKNEGNFDAVFVAIGTQLSRKIDIPGRDAGKILDAVSFLKQVEAGEAPKLGRRVAIYGGGNTAMDTARTVKRLGASEAMIIYRRDRDHMRAHDFEAQEALDEGVQINWLRTIKEMDQDGFVVEVMELVDGKPVPTGKFETLEADNLILALGQDADTGFLKNVTGIAFKRDGSVVVGPDMMTGGKGIFAGGDMVPGERSVTIALGHGKTAARNINGYLMGIPYQPAAKHPVVGFEGLHRWYNTYAPKTKQGALSSATRVDSFDEVINGLTEKEARFEAQRCLSCGNCFECDGCFGACPQQAVIKLGKGKRYAFNYDECTGCAICYEQCPCHAIALVAGN</sequence>
<evidence type="ECO:0000256" key="1">
    <source>
        <dbReference type="ARBA" id="ARBA00022723"/>
    </source>
</evidence>
<accession>H1YBC8</accession>
<gene>
    <name evidence="6" type="ORF">Mucpa_7139</name>
</gene>
<dbReference type="GO" id="GO:0016491">
    <property type="term" value="F:oxidoreductase activity"/>
    <property type="evidence" value="ECO:0007669"/>
    <property type="project" value="InterPro"/>
</dbReference>
<dbReference type="InterPro" id="IPR017896">
    <property type="entry name" value="4Fe4S_Fe-S-bd"/>
</dbReference>
<dbReference type="GO" id="GO:0046872">
    <property type="term" value="F:metal ion binding"/>
    <property type="evidence" value="ECO:0007669"/>
    <property type="project" value="UniProtKB-KW"/>
</dbReference>
<proteinExistence type="predicted"/>
<dbReference type="NCBIfam" id="NF009410">
    <property type="entry name" value="PRK12771.1"/>
    <property type="match status" value="1"/>
</dbReference>
<dbReference type="Gene3D" id="3.50.50.60">
    <property type="entry name" value="FAD/NAD(P)-binding domain"/>
    <property type="match status" value="2"/>
</dbReference>
<evidence type="ECO:0000256" key="2">
    <source>
        <dbReference type="ARBA" id="ARBA00023004"/>
    </source>
</evidence>
<dbReference type="InterPro" id="IPR009051">
    <property type="entry name" value="Helical_ferredxn"/>
</dbReference>
<dbReference type="PRINTS" id="PR00368">
    <property type="entry name" value="FADPNR"/>
</dbReference>
<dbReference type="PANTHER" id="PTHR42783:SF3">
    <property type="entry name" value="GLUTAMATE SYNTHASE [NADPH] SMALL CHAIN-RELATED"/>
    <property type="match status" value="1"/>
</dbReference>
<evidence type="ECO:0000259" key="5">
    <source>
        <dbReference type="PROSITE" id="PS51379"/>
    </source>
</evidence>
<dbReference type="PRINTS" id="PR00469">
    <property type="entry name" value="PNDRDTASEII"/>
</dbReference>
<feature type="region of interest" description="Disordered" evidence="4">
    <location>
        <begin position="1"/>
        <end position="24"/>
    </location>
</feature>
<evidence type="ECO:0000313" key="6">
    <source>
        <dbReference type="EMBL" id="EHQ31182.1"/>
    </source>
</evidence>
<name>H1YBC8_9SPHI</name>
<dbReference type="SUPFAM" id="SSF46548">
    <property type="entry name" value="alpha-helical ferredoxin"/>
    <property type="match status" value="2"/>
</dbReference>
<dbReference type="InterPro" id="IPR028261">
    <property type="entry name" value="DPD_II"/>
</dbReference>
<dbReference type="HOGENOM" id="CLU_000422_3_4_10"/>
<dbReference type="InterPro" id="IPR017900">
    <property type="entry name" value="4Fe4S_Fe_S_CS"/>
</dbReference>
<reference evidence="6" key="1">
    <citation type="submission" date="2011-09" db="EMBL/GenBank/DDBJ databases">
        <title>The permanent draft genome of Mucilaginibacter paludis DSM 18603.</title>
        <authorList>
            <consortium name="US DOE Joint Genome Institute (JGI-PGF)"/>
            <person name="Lucas S."/>
            <person name="Han J."/>
            <person name="Lapidus A."/>
            <person name="Bruce D."/>
            <person name="Goodwin L."/>
            <person name="Pitluck S."/>
            <person name="Peters L."/>
            <person name="Kyrpides N."/>
            <person name="Mavromatis K."/>
            <person name="Ivanova N."/>
            <person name="Mikhailova N."/>
            <person name="Held B."/>
            <person name="Detter J.C."/>
            <person name="Tapia R."/>
            <person name="Han C."/>
            <person name="Land M."/>
            <person name="Hauser L."/>
            <person name="Markowitz V."/>
            <person name="Cheng J.-F."/>
            <person name="Hugenholtz P."/>
            <person name="Woyke T."/>
            <person name="Wu D."/>
            <person name="Tindall B."/>
            <person name="Brambilla E."/>
            <person name="Klenk H.-P."/>
            <person name="Eisen J.A."/>
        </authorList>
    </citation>
    <scope>NUCLEOTIDE SEQUENCE [LARGE SCALE GENOMIC DNA]</scope>
    <source>
        <strain evidence="6">DSM 18603</strain>
    </source>
</reference>
<dbReference type="eggNOG" id="COG0493">
    <property type="taxonomic scope" value="Bacteria"/>
</dbReference>
<dbReference type="InterPro" id="IPR036188">
    <property type="entry name" value="FAD/NAD-bd_sf"/>
</dbReference>
<dbReference type="PROSITE" id="PS51379">
    <property type="entry name" value="4FE4S_FER_2"/>
    <property type="match status" value="1"/>
</dbReference>
<dbReference type="OrthoDB" id="9803192at2"/>
<protein>
    <submittedName>
        <fullName evidence="6">FAD-dependent pyridine nucleotide-disulfide oxidoreductase</fullName>
    </submittedName>
</protein>
<dbReference type="InterPro" id="IPR023753">
    <property type="entry name" value="FAD/NAD-binding_dom"/>
</dbReference>
<evidence type="ECO:0000256" key="3">
    <source>
        <dbReference type="ARBA" id="ARBA00023014"/>
    </source>
</evidence>
<dbReference type="Pfam" id="PF14691">
    <property type="entry name" value="Fer4_20"/>
    <property type="match status" value="1"/>
</dbReference>
<dbReference type="EMBL" id="CM001403">
    <property type="protein sequence ID" value="EHQ31182.1"/>
    <property type="molecule type" value="Genomic_DNA"/>
</dbReference>
<dbReference type="RefSeq" id="WP_008513448.1">
    <property type="nucleotide sequence ID" value="NZ_CM001403.1"/>
</dbReference>
<keyword evidence="2" id="KW-0408">Iron</keyword>
<dbReference type="GO" id="GO:0051536">
    <property type="term" value="F:iron-sulfur cluster binding"/>
    <property type="evidence" value="ECO:0007669"/>
    <property type="project" value="UniProtKB-KW"/>
</dbReference>
<dbReference type="Gene3D" id="1.10.1060.10">
    <property type="entry name" value="Alpha-helical ferredoxin"/>
    <property type="match status" value="1"/>
</dbReference>
<feature type="domain" description="4Fe-4S ferredoxin-type" evidence="5">
    <location>
        <begin position="512"/>
        <end position="541"/>
    </location>
</feature>
<dbReference type="SUPFAM" id="SSF51971">
    <property type="entry name" value="Nucleotide-binding domain"/>
    <property type="match status" value="1"/>
</dbReference>
<organism evidence="6 7">
    <name type="scientific">Mucilaginibacter paludis DSM 18603</name>
    <dbReference type="NCBI Taxonomy" id="714943"/>
    <lineage>
        <taxon>Bacteria</taxon>
        <taxon>Pseudomonadati</taxon>
        <taxon>Bacteroidota</taxon>
        <taxon>Sphingobacteriia</taxon>
        <taxon>Sphingobacteriales</taxon>
        <taxon>Sphingobacteriaceae</taxon>
        <taxon>Mucilaginibacter</taxon>
    </lineage>
</organism>
<dbReference type="Proteomes" id="UP000002774">
    <property type="component" value="Chromosome"/>
</dbReference>
<keyword evidence="1" id="KW-0479">Metal-binding</keyword>
<keyword evidence="7" id="KW-1185">Reference proteome</keyword>
<dbReference type="Pfam" id="PF07992">
    <property type="entry name" value="Pyr_redox_2"/>
    <property type="match status" value="1"/>
</dbReference>
<dbReference type="AlphaFoldDB" id="H1YBC8"/>
<dbReference type="PROSITE" id="PS00198">
    <property type="entry name" value="4FE4S_FER_1"/>
    <property type="match status" value="1"/>
</dbReference>